<dbReference type="PANTHER" id="PTHR30435">
    <property type="entry name" value="FLAGELLAR PROTEIN"/>
    <property type="match status" value="1"/>
</dbReference>
<dbReference type="InterPro" id="IPR010930">
    <property type="entry name" value="Flg_bb/hook_C_dom"/>
</dbReference>
<dbReference type="InterPro" id="IPR020013">
    <property type="entry name" value="Flagellar_FlgE/F/G"/>
</dbReference>
<dbReference type="NCBIfam" id="TIGR03506">
    <property type="entry name" value="FlgEFG_subfam"/>
    <property type="match status" value="1"/>
</dbReference>
<evidence type="ECO:0000259" key="5">
    <source>
        <dbReference type="Pfam" id="PF22692"/>
    </source>
</evidence>
<comment type="similarity">
    <text evidence="1 2">Belongs to the flagella basal body rod proteins family.</text>
</comment>
<dbReference type="Pfam" id="PF06429">
    <property type="entry name" value="Flg_bbr_C"/>
    <property type="match status" value="1"/>
</dbReference>
<dbReference type="Pfam" id="PF22692">
    <property type="entry name" value="LlgE_F_G_D1"/>
    <property type="match status" value="1"/>
</dbReference>
<keyword evidence="6" id="KW-0969">Cilium</keyword>
<protein>
    <submittedName>
        <fullName evidence="6">Flagellar basal-body rod protein FlgG</fullName>
    </submittedName>
</protein>
<dbReference type="InterPro" id="IPR019776">
    <property type="entry name" value="Flagellar_basal_body_rod_CS"/>
</dbReference>
<dbReference type="AlphaFoldDB" id="A0A6I5ZS56"/>
<comment type="subcellular location">
    <subcellularLocation>
        <location evidence="2">Bacterial flagellum basal body</location>
    </subcellularLocation>
</comment>
<feature type="domain" description="Flagellar hook protein FlgE/F/G-like D1" evidence="5">
    <location>
        <begin position="103"/>
        <end position="159"/>
    </location>
</feature>
<evidence type="ECO:0000256" key="2">
    <source>
        <dbReference type="RuleBase" id="RU362116"/>
    </source>
</evidence>
<dbReference type="GO" id="GO:0071978">
    <property type="term" value="P:bacterial-type flagellum-dependent swarming motility"/>
    <property type="evidence" value="ECO:0007669"/>
    <property type="project" value="TreeGrafter"/>
</dbReference>
<dbReference type="InterPro" id="IPR053967">
    <property type="entry name" value="LlgE_F_G-like_D1"/>
</dbReference>
<feature type="domain" description="Flagellar basal body rod protein N-terminal" evidence="3">
    <location>
        <begin position="5"/>
        <end position="35"/>
    </location>
</feature>
<dbReference type="InterPro" id="IPR037925">
    <property type="entry name" value="FlgE/F/G-like"/>
</dbReference>
<name>A0A6I5ZS56_9FIRM</name>
<gene>
    <name evidence="6" type="primary">flgG_2</name>
    <name evidence="6" type="ORF">MGLY_22550</name>
</gene>
<keyword evidence="6" id="KW-0966">Cell projection</keyword>
<evidence type="ECO:0000313" key="7">
    <source>
        <dbReference type="Proteomes" id="UP000425916"/>
    </source>
</evidence>
<feature type="domain" description="Flagellar basal-body/hook protein C-terminal" evidence="4">
    <location>
        <begin position="206"/>
        <end position="249"/>
    </location>
</feature>
<sequence>MLRGLYLSATGMVVQELRQDVITNNLANASTGGFKSETATIQSFPEMLLQRLEKGRATPVGCFSPGVMVDRIHTNYAPGPLEETGRPTDLALLDNAAGTPPAFFAVQAGATEAYTRSGSFQVDAGGFLVTPAGYPVQGQYGAVYVGTTNFKVDSSGQVLVNGQVVDQLRIVTFDGPTLPLLQRQGDNLFTAPQGVQPLPAANFQVRQGWLEKANVNVAREMVDMLAVLRTYEANQKAIQAADQTLGKSVNEVGSLR</sequence>
<dbReference type="EMBL" id="CP046244">
    <property type="protein sequence ID" value="QGP92863.1"/>
    <property type="molecule type" value="Genomic_DNA"/>
</dbReference>
<dbReference type="GO" id="GO:0009425">
    <property type="term" value="C:bacterial-type flagellum basal body"/>
    <property type="evidence" value="ECO:0007669"/>
    <property type="project" value="UniProtKB-SubCell"/>
</dbReference>
<dbReference type="OrthoDB" id="9804559at2"/>
<keyword evidence="7" id="KW-1185">Reference proteome</keyword>
<evidence type="ECO:0000256" key="1">
    <source>
        <dbReference type="ARBA" id="ARBA00009677"/>
    </source>
</evidence>
<dbReference type="SUPFAM" id="SSF117143">
    <property type="entry name" value="Flagellar hook protein flgE"/>
    <property type="match status" value="1"/>
</dbReference>
<reference evidence="6 7" key="1">
    <citation type="submission" date="2019-11" db="EMBL/GenBank/DDBJ databases">
        <title>Genome sequence of Moorella glycerini DSM11254.</title>
        <authorList>
            <person name="Poehlein A."/>
            <person name="Boeer T."/>
            <person name="Daniel R."/>
        </authorList>
    </citation>
    <scope>NUCLEOTIDE SEQUENCE [LARGE SCALE GENOMIC DNA]</scope>
    <source>
        <strain evidence="6 7">DSM 11254</strain>
    </source>
</reference>
<dbReference type="InterPro" id="IPR001444">
    <property type="entry name" value="Flag_bb_rod_N"/>
</dbReference>
<dbReference type="PROSITE" id="PS00588">
    <property type="entry name" value="FLAGELLA_BB_ROD"/>
    <property type="match status" value="1"/>
</dbReference>
<accession>A0A6I5ZS56</accession>
<dbReference type="RefSeq" id="WP_156273891.1">
    <property type="nucleotide sequence ID" value="NZ_CP046244.1"/>
</dbReference>
<organism evidence="6 7">
    <name type="scientific">Neomoorella glycerini</name>
    <dbReference type="NCBI Taxonomy" id="55779"/>
    <lineage>
        <taxon>Bacteria</taxon>
        <taxon>Bacillati</taxon>
        <taxon>Bacillota</taxon>
        <taxon>Clostridia</taxon>
        <taxon>Neomoorellales</taxon>
        <taxon>Neomoorellaceae</taxon>
        <taxon>Neomoorella</taxon>
    </lineage>
</organism>
<dbReference type="Pfam" id="PF00460">
    <property type="entry name" value="Flg_bb_rod"/>
    <property type="match status" value="1"/>
</dbReference>
<evidence type="ECO:0000259" key="4">
    <source>
        <dbReference type="Pfam" id="PF06429"/>
    </source>
</evidence>
<dbReference type="Proteomes" id="UP000425916">
    <property type="component" value="Chromosome"/>
</dbReference>
<keyword evidence="6" id="KW-0282">Flagellum</keyword>
<keyword evidence="2" id="KW-0975">Bacterial flagellum</keyword>
<proteinExistence type="inferred from homology"/>
<dbReference type="PANTHER" id="PTHR30435:SF19">
    <property type="entry name" value="FLAGELLAR BASAL-BODY ROD PROTEIN FLGG"/>
    <property type="match status" value="1"/>
</dbReference>
<evidence type="ECO:0000313" key="6">
    <source>
        <dbReference type="EMBL" id="QGP92863.1"/>
    </source>
</evidence>
<evidence type="ECO:0000259" key="3">
    <source>
        <dbReference type="Pfam" id="PF00460"/>
    </source>
</evidence>